<dbReference type="OrthoDB" id="2319626at2"/>
<dbReference type="Proteomes" id="UP000051445">
    <property type="component" value="Unassembled WGS sequence"/>
</dbReference>
<dbReference type="AlphaFoldDB" id="A0A0R1PI62"/>
<comment type="caution">
    <text evidence="1">The sequence shown here is derived from an EMBL/GenBank/DDBJ whole genome shotgun (WGS) entry which is preliminary data.</text>
</comment>
<keyword evidence="2" id="KW-1185">Reference proteome</keyword>
<dbReference type="EMBL" id="AZER01000004">
    <property type="protein sequence ID" value="KRL28571.1"/>
    <property type="molecule type" value="Genomic_DNA"/>
</dbReference>
<accession>A0A0R1PI62</accession>
<dbReference type="STRING" id="1423746.FD27_GL001569"/>
<evidence type="ECO:0008006" key="3">
    <source>
        <dbReference type="Google" id="ProtNLM"/>
    </source>
</evidence>
<dbReference type="RefSeq" id="WP_057747890.1">
    <property type="nucleotide sequence ID" value="NZ_AZER01000004.1"/>
</dbReference>
<protein>
    <recommendedName>
        <fullName evidence="3">YtxH domain-containing protein</fullName>
    </recommendedName>
</protein>
<reference evidence="1 2" key="1">
    <citation type="journal article" date="2015" name="Genome Announc.">
        <title>Expanding the biotechnology potential of lactobacilli through comparative genomics of 213 strains and associated genera.</title>
        <authorList>
            <person name="Sun Z."/>
            <person name="Harris H.M."/>
            <person name="McCann A."/>
            <person name="Guo C."/>
            <person name="Argimon S."/>
            <person name="Zhang W."/>
            <person name="Yang X."/>
            <person name="Jeffery I.B."/>
            <person name="Cooney J.C."/>
            <person name="Kagawa T.F."/>
            <person name="Liu W."/>
            <person name="Song Y."/>
            <person name="Salvetti E."/>
            <person name="Wrobel A."/>
            <person name="Rasinkangas P."/>
            <person name="Parkhill J."/>
            <person name="Rea M.C."/>
            <person name="O'Sullivan O."/>
            <person name="Ritari J."/>
            <person name="Douillard F.P."/>
            <person name="Paul Ross R."/>
            <person name="Yang R."/>
            <person name="Briner A.E."/>
            <person name="Felis G.E."/>
            <person name="de Vos W.M."/>
            <person name="Barrangou R."/>
            <person name="Klaenhammer T.R."/>
            <person name="Caufield P.W."/>
            <person name="Cui Y."/>
            <person name="Zhang H."/>
            <person name="O'Toole P.W."/>
        </authorList>
    </citation>
    <scope>NUCLEOTIDE SEQUENCE [LARGE SCALE GENOMIC DNA]</scope>
    <source>
        <strain evidence="1 2">DSM 13145</strain>
    </source>
</reference>
<gene>
    <name evidence="1" type="ORF">FD27_GL001569</name>
</gene>
<proteinExistence type="predicted"/>
<evidence type="ECO:0000313" key="2">
    <source>
        <dbReference type="Proteomes" id="UP000051445"/>
    </source>
</evidence>
<organism evidence="1 2">
    <name type="scientific">Limosilactobacillus frumenti DSM 13145</name>
    <dbReference type="NCBI Taxonomy" id="1423746"/>
    <lineage>
        <taxon>Bacteria</taxon>
        <taxon>Bacillati</taxon>
        <taxon>Bacillota</taxon>
        <taxon>Bacilli</taxon>
        <taxon>Lactobacillales</taxon>
        <taxon>Lactobacillaceae</taxon>
        <taxon>Limosilactobacillus</taxon>
    </lineage>
</organism>
<sequence length="130" mass="14507">MTKKLFLGALVGGAAAYFTWKKLPQEKQAELQSHLQDVSHDVADQVTDYALNALDIIDEKLAEHDSSLDDANEKASEYFDKVRTAVKSGTDKAVSHFTDDDFDEQTADIRKELADAKKDDDIVIDETDKD</sequence>
<dbReference type="PATRIC" id="fig|1423746.3.peg.1598"/>
<evidence type="ECO:0000313" key="1">
    <source>
        <dbReference type="EMBL" id="KRL28571.1"/>
    </source>
</evidence>
<name>A0A0R1PI62_9LACO</name>